<keyword evidence="4" id="KW-1185">Reference proteome</keyword>
<feature type="transmembrane region" description="Helical" evidence="2">
    <location>
        <begin position="93"/>
        <end position="111"/>
    </location>
</feature>
<keyword evidence="2" id="KW-0472">Membrane</keyword>
<dbReference type="EMBL" id="JBBPDW010000006">
    <property type="protein sequence ID" value="KAK7551429.1"/>
    <property type="molecule type" value="Genomic_DNA"/>
</dbReference>
<keyword evidence="2" id="KW-0812">Transmembrane</keyword>
<sequence>MVKAALRRHGAGGAHTHTQVDTSRPGHSHSLCPGNLSTEIETLALFCILYWLSDVTFRVSAWETKTATHDAAVVSLTFWESDFVSSTSRGQKVPAVWALGLLSFLYLRLLSGRAMPIANYSTSLRKLVIYGRMSPAERGWPVQQHQYDKQSETHTSSVGWMDGAAIGGVVVGVVVVVVLSVSRPIPRV</sequence>
<accession>A0ABR1MND7</accession>
<reference evidence="3 4" key="1">
    <citation type="submission" date="2024-04" db="EMBL/GenBank/DDBJ databases">
        <title>Phyllosticta paracitricarpa is synonymous to the EU quarantine fungus P. citricarpa based on phylogenomic analyses.</title>
        <authorList>
            <consortium name="Lawrence Berkeley National Laboratory"/>
            <person name="Van Ingen-Buijs V.A."/>
            <person name="Van Westerhoven A.C."/>
            <person name="Haridas S."/>
            <person name="Skiadas P."/>
            <person name="Martin F."/>
            <person name="Groenewald J.Z."/>
            <person name="Crous P.W."/>
            <person name="Seidl M.F."/>
        </authorList>
    </citation>
    <scope>NUCLEOTIDE SEQUENCE [LARGE SCALE GENOMIC DNA]</scope>
    <source>
        <strain evidence="3 4">CBS 122670</strain>
    </source>
</reference>
<evidence type="ECO:0000256" key="1">
    <source>
        <dbReference type="SAM" id="MobiDB-lite"/>
    </source>
</evidence>
<evidence type="ECO:0000313" key="3">
    <source>
        <dbReference type="EMBL" id="KAK7551429.1"/>
    </source>
</evidence>
<dbReference type="Proteomes" id="UP001365128">
    <property type="component" value="Unassembled WGS sequence"/>
</dbReference>
<proteinExistence type="predicted"/>
<name>A0ABR1MND7_9PEZI</name>
<protein>
    <submittedName>
        <fullName evidence="3">Uncharacterized protein</fullName>
    </submittedName>
</protein>
<comment type="caution">
    <text evidence="3">The sequence shown here is derived from an EMBL/GenBank/DDBJ whole genome shotgun (WGS) entry which is preliminary data.</text>
</comment>
<keyword evidence="2" id="KW-1133">Transmembrane helix</keyword>
<evidence type="ECO:0000256" key="2">
    <source>
        <dbReference type="SAM" id="Phobius"/>
    </source>
</evidence>
<feature type="transmembrane region" description="Helical" evidence="2">
    <location>
        <begin position="164"/>
        <end position="182"/>
    </location>
</feature>
<evidence type="ECO:0000313" key="4">
    <source>
        <dbReference type="Proteomes" id="UP001365128"/>
    </source>
</evidence>
<feature type="region of interest" description="Disordered" evidence="1">
    <location>
        <begin position="7"/>
        <end position="28"/>
    </location>
</feature>
<organism evidence="3 4">
    <name type="scientific">Phyllosticta citricarpa</name>
    <dbReference type="NCBI Taxonomy" id="55181"/>
    <lineage>
        <taxon>Eukaryota</taxon>
        <taxon>Fungi</taxon>
        <taxon>Dikarya</taxon>
        <taxon>Ascomycota</taxon>
        <taxon>Pezizomycotina</taxon>
        <taxon>Dothideomycetes</taxon>
        <taxon>Dothideomycetes incertae sedis</taxon>
        <taxon>Botryosphaeriales</taxon>
        <taxon>Phyllostictaceae</taxon>
        <taxon>Phyllosticta</taxon>
    </lineage>
</organism>
<gene>
    <name evidence="3" type="ORF">IWX46DRAFT_381675</name>
</gene>